<dbReference type="EMBL" id="JANIIK010000043">
    <property type="protein sequence ID" value="KAJ3605366.1"/>
    <property type="molecule type" value="Genomic_DNA"/>
</dbReference>
<evidence type="ECO:0000313" key="2">
    <source>
        <dbReference type="Proteomes" id="UP001148018"/>
    </source>
</evidence>
<sequence length="58" mass="6605">DVSIINLHLQLGRNLYNKLQARTLLWTREGGGGTETFCLHAPTGLMKDHEKDEVEKQK</sequence>
<dbReference type="AlphaFoldDB" id="A0A9Q0IQE4"/>
<reference evidence="1" key="1">
    <citation type="submission" date="2022-07" db="EMBL/GenBank/DDBJ databases">
        <title>Chromosome-level genome of Muraenolepis orangiensis.</title>
        <authorList>
            <person name="Kim J."/>
        </authorList>
    </citation>
    <scope>NUCLEOTIDE SEQUENCE</scope>
    <source>
        <strain evidence="1">KU_S4_2022</strain>
        <tissue evidence="1">Muscle</tissue>
    </source>
</reference>
<accession>A0A9Q0IQE4</accession>
<feature type="non-terminal residue" evidence="1">
    <location>
        <position position="1"/>
    </location>
</feature>
<evidence type="ECO:0000313" key="1">
    <source>
        <dbReference type="EMBL" id="KAJ3605366.1"/>
    </source>
</evidence>
<name>A0A9Q0IQE4_9TELE</name>
<feature type="non-terminal residue" evidence="1">
    <location>
        <position position="58"/>
    </location>
</feature>
<comment type="caution">
    <text evidence="1">The sequence shown here is derived from an EMBL/GenBank/DDBJ whole genome shotgun (WGS) entry which is preliminary data.</text>
</comment>
<dbReference type="Proteomes" id="UP001148018">
    <property type="component" value="Unassembled WGS sequence"/>
</dbReference>
<organism evidence="1 2">
    <name type="scientific">Muraenolepis orangiensis</name>
    <name type="common">Patagonian moray cod</name>
    <dbReference type="NCBI Taxonomy" id="630683"/>
    <lineage>
        <taxon>Eukaryota</taxon>
        <taxon>Metazoa</taxon>
        <taxon>Chordata</taxon>
        <taxon>Craniata</taxon>
        <taxon>Vertebrata</taxon>
        <taxon>Euteleostomi</taxon>
        <taxon>Actinopterygii</taxon>
        <taxon>Neopterygii</taxon>
        <taxon>Teleostei</taxon>
        <taxon>Neoteleostei</taxon>
        <taxon>Acanthomorphata</taxon>
        <taxon>Zeiogadaria</taxon>
        <taxon>Gadariae</taxon>
        <taxon>Gadiformes</taxon>
        <taxon>Muraenolepidoidei</taxon>
        <taxon>Muraenolepididae</taxon>
        <taxon>Muraenolepis</taxon>
    </lineage>
</organism>
<protein>
    <submittedName>
        <fullName evidence="1">Uncharacterized protein</fullName>
    </submittedName>
</protein>
<proteinExistence type="predicted"/>
<keyword evidence="2" id="KW-1185">Reference proteome</keyword>
<gene>
    <name evidence="1" type="ORF">NHX12_027413</name>
</gene>